<sequence length="111" mass="12573">MCAGKRVANKDALEVLFLSHMLCQIRDTCVDEFKGPSEALVELYPYTYEHDWFTYLPRTCLLIFSTSIAASVHIQHHPSSIVVTGRIAAVVDYSPCYELQCINILYMLLVA</sequence>
<dbReference type="RefSeq" id="XP_024323075.1">
    <property type="nucleotide sequence ID" value="XM_024469379.1"/>
</dbReference>
<protein>
    <submittedName>
        <fullName evidence="1">Uncharacterized protein</fullName>
    </submittedName>
</protein>
<name>A0A177A6J9_9PEZI</name>
<accession>A0A177A6J9</accession>
<dbReference type="EMBL" id="KV441399">
    <property type="protein sequence ID" value="OAF57789.1"/>
    <property type="molecule type" value="Genomic_DNA"/>
</dbReference>
<dbReference type="AlphaFoldDB" id="A0A177A6J9"/>
<organism evidence="1">
    <name type="scientific">Pseudogymnoascus destructans</name>
    <dbReference type="NCBI Taxonomy" id="655981"/>
    <lineage>
        <taxon>Eukaryota</taxon>
        <taxon>Fungi</taxon>
        <taxon>Dikarya</taxon>
        <taxon>Ascomycota</taxon>
        <taxon>Pezizomycotina</taxon>
        <taxon>Leotiomycetes</taxon>
        <taxon>Thelebolales</taxon>
        <taxon>Thelebolaceae</taxon>
        <taxon>Pseudogymnoascus</taxon>
    </lineage>
</organism>
<evidence type="ECO:0000313" key="1">
    <source>
        <dbReference type="EMBL" id="OAF57789.1"/>
    </source>
</evidence>
<dbReference type="Proteomes" id="UP000077154">
    <property type="component" value="Unassembled WGS sequence"/>
</dbReference>
<dbReference type="GeneID" id="36288829"/>
<proteinExistence type="predicted"/>
<reference evidence="1" key="1">
    <citation type="submission" date="2016-03" db="EMBL/GenBank/DDBJ databases">
        <title>Updated assembly of Pseudogymnoascus destructans, the fungus causing white-nose syndrome of bats.</title>
        <authorList>
            <person name="Palmer J.M."/>
            <person name="Drees K.P."/>
            <person name="Foster J.T."/>
            <person name="Lindner D.L."/>
        </authorList>
    </citation>
    <scope>NUCLEOTIDE SEQUENCE [LARGE SCALE GENOMIC DNA]</scope>
    <source>
        <strain evidence="1">20631-21</strain>
    </source>
</reference>
<gene>
    <name evidence="1" type="ORF">VC83_05765</name>
</gene>